<feature type="compositionally biased region" description="Polar residues" evidence="7">
    <location>
        <begin position="249"/>
        <end position="258"/>
    </location>
</feature>
<evidence type="ECO:0000256" key="1">
    <source>
        <dbReference type="ARBA" id="ARBA00001962"/>
    </source>
</evidence>
<evidence type="ECO:0000256" key="5">
    <source>
        <dbReference type="ARBA" id="ARBA00039857"/>
    </source>
</evidence>
<dbReference type="CTD" id="254295"/>
<proteinExistence type="inferred from homology"/>
<dbReference type="GeneTree" id="ENSGT00390000006287"/>
<evidence type="ECO:0000256" key="3">
    <source>
        <dbReference type="ARBA" id="ARBA00023004"/>
    </source>
</evidence>
<dbReference type="InterPro" id="IPR008775">
    <property type="entry name" value="Phytyl_CoA_dOase-like"/>
</dbReference>
<dbReference type="PaxDb" id="9544-ENSMMUP00000039963"/>
<dbReference type="PANTHER" id="PTHR20883">
    <property type="entry name" value="PHYTANOYL-COA DIOXYGENASE DOMAIN CONTAINING 1"/>
    <property type="match status" value="1"/>
</dbReference>
<dbReference type="eggNOG" id="KOG3290">
    <property type="taxonomic scope" value="Eukaryota"/>
</dbReference>
<dbReference type="VGNC" id="VGNC:75852">
    <property type="gene designation" value="PHYHD1"/>
</dbReference>
<evidence type="ECO:0000313" key="10">
    <source>
        <dbReference type="VGNC" id="VGNC:75852"/>
    </source>
</evidence>
<dbReference type="RefSeq" id="XP_014972143.1">
    <property type="nucleotide sequence ID" value="XM_015116657.2"/>
</dbReference>
<reference evidence="8" key="4">
    <citation type="submission" date="2025-09" db="UniProtKB">
        <authorList>
            <consortium name="Ensembl"/>
        </authorList>
    </citation>
    <scope>IDENTIFICATION</scope>
    <source>
        <strain evidence="8">17573</strain>
    </source>
</reference>
<evidence type="ECO:0000256" key="2">
    <source>
        <dbReference type="ARBA" id="ARBA00022723"/>
    </source>
</evidence>
<dbReference type="RefSeq" id="XP_014972141.1">
    <property type="nucleotide sequence ID" value="XM_015116655.2"/>
</dbReference>
<protein>
    <recommendedName>
        <fullName evidence="5">Phytanoyl-CoA dioxygenase domain-containing protein 1</fullName>
    </recommendedName>
</protein>
<comment type="cofactor">
    <cofactor evidence="1">
        <name>Fe cation</name>
        <dbReference type="ChEBI" id="CHEBI:24875"/>
    </cofactor>
</comment>
<evidence type="ECO:0000313" key="9">
    <source>
        <dbReference type="Proteomes" id="UP000006718"/>
    </source>
</evidence>
<dbReference type="SUPFAM" id="SSF51197">
    <property type="entry name" value="Clavaminate synthase-like"/>
    <property type="match status" value="1"/>
</dbReference>
<keyword evidence="3" id="KW-0408">Iron</keyword>
<dbReference type="RefSeq" id="XP_028690577.1">
    <property type="nucleotide sequence ID" value="XM_028834744.1"/>
</dbReference>
<dbReference type="OrthoDB" id="445007at2759"/>
<feature type="region of interest" description="Disordered" evidence="7">
    <location>
        <begin position="249"/>
        <end position="272"/>
    </location>
</feature>
<comment type="function">
    <text evidence="6">2-oxoglutarate(2OG)-dependent dioxygenase that catalyzes the conversion of 2-oxoglutarate to succinate and CO(2) in an iron-dependent manner. However, does not couple 2OG turnover to the hydroxylation of acyl-coenzyme A derivatives, implying that it is not directly involved in phytanoyl coenzyme-A metabolism. Does not show detectable activity towards fatty acid CoA thioesters.</text>
</comment>
<reference evidence="8" key="3">
    <citation type="submission" date="2025-08" db="UniProtKB">
        <authorList>
            <consortium name="Ensembl"/>
        </authorList>
    </citation>
    <scope>IDENTIFICATION</scope>
    <source>
        <strain evidence="8">17573</strain>
    </source>
</reference>
<accession>A0A1D5RC66</accession>
<dbReference type="AlphaFoldDB" id="A0A1D5RC66"/>
<dbReference type="PANTHER" id="PTHR20883:SF15">
    <property type="entry name" value="PHYTANOYL-COA DIOXYGENASE DOMAIN-CONTAINING PROTEIN 1"/>
    <property type="match status" value="1"/>
</dbReference>
<dbReference type="Bgee" id="ENSMMUG00000032026">
    <property type="expression patterns" value="Expressed in ileum and 21 other cell types or tissues"/>
</dbReference>
<dbReference type="VEuPathDB" id="HostDB:ENSMMUG00000032026"/>
<keyword evidence="9" id="KW-1185">Reference proteome</keyword>
<evidence type="ECO:0000313" key="8">
    <source>
        <dbReference type="Ensembl" id="ENSMMUP00000057908.1"/>
    </source>
</evidence>
<name>A0A1D5RC66_MACMU</name>
<dbReference type="KEGG" id="mcc:717104"/>
<dbReference type="RefSeq" id="XP_014972144.1">
    <property type="nucleotide sequence ID" value="XM_015116658.2"/>
</dbReference>
<dbReference type="GO" id="GO:0046872">
    <property type="term" value="F:metal ion binding"/>
    <property type="evidence" value="ECO:0007669"/>
    <property type="project" value="UniProtKB-KW"/>
</dbReference>
<dbReference type="SMR" id="A0A1D5RC66"/>
<organism evidence="8 9">
    <name type="scientific">Macaca mulatta</name>
    <name type="common">Rhesus macaque</name>
    <dbReference type="NCBI Taxonomy" id="9544"/>
    <lineage>
        <taxon>Eukaryota</taxon>
        <taxon>Metazoa</taxon>
        <taxon>Chordata</taxon>
        <taxon>Craniata</taxon>
        <taxon>Vertebrata</taxon>
        <taxon>Euteleostomi</taxon>
        <taxon>Mammalia</taxon>
        <taxon>Eutheria</taxon>
        <taxon>Euarchontoglires</taxon>
        <taxon>Primates</taxon>
        <taxon>Haplorrhini</taxon>
        <taxon>Catarrhini</taxon>
        <taxon>Cercopithecidae</taxon>
        <taxon>Cercopithecinae</taxon>
        <taxon>Macaca</taxon>
    </lineage>
</organism>
<evidence type="ECO:0000256" key="6">
    <source>
        <dbReference type="ARBA" id="ARBA00045487"/>
    </source>
</evidence>
<sequence>MACLSPSQLQKFQQDGFLVLEGFLSAEECAAMQQRIGEIVAEMDVPLHCRTEFSTQEEEQLQAQGSTDYFLSSGDKIRFFFEKGVFDEKGNFLVPPEKSVNKIGHALHAHDPVFKSITHSPKVQTLARSLGLQMPVVVQSMYIFKSPLIRTPPSCTRSPWAGCWAYGSQWRTPRWRTAVSGSSLAPTPVACQEGWSGPLLAQCLAPASSGQSQPGITASLCPPQCREGPWSSSMEKWCTRASRTSPITRARPTLSTSWRPLVPPGAQRTGSSQQLNCPFPHCTPKGFHRAGALAPPG</sequence>
<dbReference type="GeneID" id="717104"/>
<reference evidence="8" key="2">
    <citation type="submission" date="2019-01" db="EMBL/GenBank/DDBJ databases">
        <authorList>
            <person name="Graves T."/>
            <person name="Eichler E.E."/>
            <person name="Wilson R.K."/>
        </authorList>
    </citation>
    <scope>NUCLEOTIDE SEQUENCE [LARGE SCALE GENOMIC DNA]</scope>
    <source>
        <strain evidence="8">17573</strain>
    </source>
</reference>
<dbReference type="Gene3D" id="2.60.120.620">
    <property type="entry name" value="q2cbj1_9rhob like domain"/>
    <property type="match status" value="1"/>
</dbReference>
<dbReference type="Pfam" id="PF05721">
    <property type="entry name" value="PhyH"/>
    <property type="match status" value="1"/>
</dbReference>
<keyword evidence="2" id="KW-0479">Metal-binding</keyword>
<dbReference type="ExpressionAtlas" id="A0A1D5RC66">
    <property type="expression patterns" value="baseline and differential"/>
</dbReference>
<comment type="similarity">
    <text evidence="4">Belongs to the PhyH family. PHYHD1 subfamily.</text>
</comment>
<evidence type="ECO:0000256" key="4">
    <source>
        <dbReference type="ARBA" id="ARBA00038356"/>
    </source>
</evidence>
<dbReference type="Ensembl" id="ENSMMUT00000065514.2">
    <property type="protein sequence ID" value="ENSMMUP00000057908.1"/>
    <property type="gene ID" value="ENSMMUG00000032026.3"/>
</dbReference>
<dbReference type="Proteomes" id="UP000006718">
    <property type="component" value="Chromosome 15"/>
</dbReference>
<gene>
    <name evidence="8 10" type="primary">PHYHD1</name>
</gene>
<evidence type="ECO:0000256" key="7">
    <source>
        <dbReference type="SAM" id="MobiDB-lite"/>
    </source>
</evidence>
<reference evidence="9" key="1">
    <citation type="journal article" date="2007" name="Science">
        <title>Evolutionary and biomedical insights from the rhesus macaque genome.</title>
        <authorList>
            <person name="Gibbs R.A."/>
            <person name="Rogers J."/>
            <person name="Katze M.G."/>
            <person name="Bumgarner R."/>
            <person name="Weinstock G.M."/>
            <person name="Mardis E.R."/>
            <person name="Remington K.A."/>
            <person name="Strausberg R.L."/>
            <person name="Venter J.C."/>
            <person name="Wilson R.K."/>
            <person name="Batzer M.A."/>
            <person name="Bustamante C.D."/>
            <person name="Eichler E.E."/>
            <person name="Hahn M.W."/>
            <person name="Hardison R.C."/>
            <person name="Makova K.D."/>
            <person name="Miller W."/>
            <person name="Milosavljevic A."/>
            <person name="Palermo R.E."/>
            <person name="Siepel A."/>
            <person name="Sikela J.M."/>
            <person name="Attaway T."/>
            <person name="Bell S."/>
            <person name="Bernard K.E."/>
            <person name="Buhay C.J."/>
            <person name="Chandrabose M.N."/>
            <person name="Dao M."/>
            <person name="Davis C."/>
            <person name="Delehaunty K.D."/>
            <person name="Ding Y."/>
            <person name="Dinh H.H."/>
            <person name="Dugan-Rocha S."/>
            <person name="Fulton L.A."/>
            <person name="Gabisi R.A."/>
            <person name="Garner T.T."/>
            <person name="Godfrey J."/>
            <person name="Hawes A.C."/>
            <person name="Hernandez J."/>
            <person name="Hines S."/>
            <person name="Holder M."/>
            <person name="Hume J."/>
            <person name="Jhangiani S.N."/>
            <person name="Joshi V."/>
            <person name="Khan Z.M."/>
            <person name="Kirkness E.F."/>
            <person name="Cree A."/>
            <person name="Fowler R.G."/>
            <person name="Lee S."/>
            <person name="Lewis L.R."/>
            <person name="Li Z."/>
            <person name="Liu Y.-S."/>
            <person name="Moore S.M."/>
            <person name="Muzny D."/>
            <person name="Nazareth L.V."/>
            <person name="Ngo D.N."/>
            <person name="Okwuonu G.O."/>
            <person name="Pai G."/>
            <person name="Parker D."/>
            <person name="Paul H.A."/>
            <person name="Pfannkoch C."/>
            <person name="Pohl C.S."/>
            <person name="Rogers Y.-H.C."/>
            <person name="Ruiz S.J."/>
            <person name="Sabo A."/>
            <person name="Santibanez J."/>
            <person name="Schneider B.W."/>
            <person name="Smith S.M."/>
            <person name="Sodergren E."/>
            <person name="Svatek A.F."/>
            <person name="Utterback T.R."/>
            <person name="Vattathil S."/>
            <person name="Warren W."/>
            <person name="White C.S."/>
            <person name="Chinwalla A.T."/>
            <person name="Feng Y."/>
            <person name="Halpern A.L."/>
            <person name="Hillier L.W."/>
            <person name="Huang X."/>
            <person name="Minx P."/>
            <person name="Nelson J.O."/>
            <person name="Pepin K.H."/>
            <person name="Qin X."/>
            <person name="Sutton G.G."/>
            <person name="Venter E."/>
            <person name="Walenz B.P."/>
            <person name="Wallis J.W."/>
            <person name="Worley K.C."/>
            <person name="Yang S.-P."/>
            <person name="Jones S.M."/>
            <person name="Marra M.A."/>
            <person name="Rocchi M."/>
            <person name="Schein J.E."/>
            <person name="Baertsch R."/>
            <person name="Clarke L."/>
            <person name="Csuros M."/>
            <person name="Glasscock J."/>
            <person name="Harris R.A."/>
            <person name="Havlak P."/>
            <person name="Jackson A.R."/>
            <person name="Jiang H."/>
            <person name="Liu Y."/>
            <person name="Messina D.N."/>
            <person name="Shen Y."/>
            <person name="Song H.X.-Z."/>
            <person name="Wylie T."/>
            <person name="Zhang L."/>
            <person name="Birney E."/>
            <person name="Han K."/>
            <person name="Konkel M.K."/>
            <person name="Lee J."/>
            <person name="Smit A.F.A."/>
            <person name="Ullmer B."/>
            <person name="Wang H."/>
            <person name="Xing J."/>
            <person name="Burhans R."/>
            <person name="Cheng Z."/>
            <person name="Karro J.E."/>
            <person name="Ma J."/>
            <person name="Raney B."/>
            <person name="She X."/>
            <person name="Cox M.J."/>
            <person name="Demuth J.P."/>
            <person name="Dumas L.J."/>
            <person name="Han S.-G."/>
            <person name="Hopkins J."/>
            <person name="Karimpour-Fard A."/>
            <person name="Kim Y.H."/>
            <person name="Pollack J.R."/>
            <person name="Vinar T."/>
            <person name="Addo-Quaye C."/>
            <person name="Degenhardt J."/>
            <person name="Denby A."/>
            <person name="Hubisz M.J."/>
            <person name="Indap A."/>
            <person name="Kosiol C."/>
            <person name="Lahn B.T."/>
            <person name="Lawson H.A."/>
            <person name="Marklein A."/>
            <person name="Nielsen R."/>
            <person name="Vallender E.J."/>
            <person name="Clark A.G."/>
            <person name="Ferguson B."/>
            <person name="Hernandez R.D."/>
            <person name="Hirani K."/>
            <person name="Kehrer-Sawatzki H."/>
            <person name="Kolb J."/>
            <person name="Patil S."/>
            <person name="Pu L.-L."/>
            <person name="Ren Y."/>
            <person name="Smith D.G."/>
            <person name="Wheeler D.A."/>
            <person name="Schenck I."/>
            <person name="Ball E.V."/>
            <person name="Chen R."/>
            <person name="Cooper D.N."/>
            <person name="Giardine B."/>
            <person name="Hsu F."/>
            <person name="Kent W.J."/>
            <person name="Lesk A."/>
            <person name="Nelson D.L."/>
            <person name="O'brien W.E."/>
            <person name="Pruefer K."/>
            <person name="Stenson P.D."/>
            <person name="Wallace J.C."/>
            <person name="Ke H."/>
            <person name="Liu X.-M."/>
            <person name="Wang P."/>
            <person name="Xiang A.P."/>
            <person name="Yang F."/>
            <person name="Barber G.P."/>
            <person name="Haussler D."/>
            <person name="Karolchik D."/>
            <person name="Kern A.D."/>
            <person name="Kuhn R.M."/>
            <person name="Smith K.E."/>
            <person name="Zwieg A.S."/>
        </authorList>
    </citation>
    <scope>NUCLEOTIDE SEQUENCE [LARGE SCALE GENOMIC DNA]</scope>
    <source>
        <strain evidence="9">17573</strain>
    </source>
</reference>